<dbReference type="EC" id="3.2.2.-" evidence="5"/>
<dbReference type="GO" id="GO:0003677">
    <property type="term" value="F:DNA binding"/>
    <property type="evidence" value="ECO:0007669"/>
    <property type="project" value="InterPro"/>
</dbReference>
<keyword evidence="3 5" id="KW-0378">Hydrolase</keyword>
<evidence type="ECO:0000256" key="3">
    <source>
        <dbReference type="ARBA" id="ARBA00022801"/>
    </source>
</evidence>
<dbReference type="GO" id="GO:0006284">
    <property type="term" value="P:base-excision repair"/>
    <property type="evidence" value="ECO:0007669"/>
    <property type="project" value="InterPro"/>
</dbReference>
<dbReference type="Pfam" id="PF02245">
    <property type="entry name" value="Pur_DNA_glyco"/>
    <property type="match status" value="1"/>
</dbReference>
<dbReference type="AlphaFoldDB" id="A0A2Z5FX46"/>
<dbReference type="Proteomes" id="UP000253606">
    <property type="component" value="Chromosome"/>
</dbReference>
<dbReference type="PANTHER" id="PTHR10429">
    <property type="entry name" value="DNA-3-METHYLADENINE GLYCOSYLASE"/>
    <property type="match status" value="1"/>
</dbReference>
<dbReference type="CDD" id="cd00540">
    <property type="entry name" value="AAG"/>
    <property type="match status" value="1"/>
</dbReference>
<evidence type="ECO:0000256" key="1">
    <source>
        <dbReference type="ARBA" id="ARBA00009232"/>
    </source>
</evidence>
<name>A0A2Z5FX46_9BACT</name>
<keyword evidence="4 5" id="KW-0234">DNA repair</keyword>
<dbReference type="Gene3D" id="3.10.300.10">
    <property type="entry name" value="Methylpurine-DNA glycosylase (MPG)"/>
    <property type="match status" value="1"/>
</dbReference>
<gene>
    <name evidence="6" type="ORF">ACPOL_1620</name>
</gene>
<reference evidence="6 7" key="1">
    <citation type="journal article" date="2018" name="Front. Microbiol.">
        <title>Hydrolytic Capabilities as a Key to Environmental Success: Chitinolytic and Cellulolytic Acidobacteria From Acidic Sub-arctic Soils and Boreal Peatlands.</title>
        <authorList>
            <person name="Belova S.E."/>
            <person name="Ravin N.V."/>
            <person name="Pankratov T.A."/>
            <person name="Rakitin A.L."/>
            <person name="Ivanova A.A."/>
            <person name="Beletsky A.V."/>
            <person name="Mardanov A.V."/>
            <person name="Sinninghe Damste J.S."/>
            <person name="Dedysh S.N."/>
        </authorList>
    </citation>
    <scope>NUCLEOTIDE SEQUENCE [LARGE SCALE GENOMIC DNA]</scope>
    <source>
        <strain evidence="6 7">SBC82</strain>
    </source>
</reference>
<dbReference type="InterPro" id="IPR003180">
    <property type="entry name" value="MPG"/>
</dbReference>
<dbReference type="HAMAP" id="MF_00527">
    <property type="entry name" value="3MGH"/>
    <property type="match status" value="1"/>
</dbReference>
<comment type="similarity">
    <text evidence="1 5">Belongs to the DNA glycosylase MPG family.</text>
</comment>
<dbReference type="PANTHER" id="PTHR10429:SF0">
    <property type="entry name" value="DNA-3-METHYLADENINE GLYCOSYLASE"/>
    <property type="match status" value="1"/>
</dbReference>
<proteinExistence type="inferred from homology"/>
<sequence>MDSTLVSPKSREVEKSISRANSDLGTLLPEFYLDPPDVVARRLVGKLLLRRLQAEFLIGRIVETEAYLGQDDPAAHAFAGQTSRNQVIFGPPGRAYVYFIYGVHYCLNVSCEPEGKAGCVLIRALKPIAGLATMAALRKLPADAQPRLLTSGPGKLCQALAIRRETHNGMDLTNPDSDLQIRSDGYKPGHIAVTPRIGISKASHLPLRFHVEGNRFVSGASSRIDGGRR</sequence>
<keyword evidence="2 5" id="KW-0227">DNA damage</keyword>
<keyword evidence="7" id="KW-1185">Reference proteome</keyword>
<dbReference type="GO" id="GO:0003905">
    <property type="term" value="F:alkylbase DNA N-glycosylase activity"/>
    <property type="evidence" value="ECO:0007669"/>
    <property type="project" value="InterPro"/>
</dbReference>
<dbReference type="EMBL" id="CP030840">
    <property type="protein sequence ID" value="AXC10966.1"/>
    <property type="molecule type" value="Genomic_DNA"/>
</dbReference>
<dbReference type="KEGG" id="abas:ACPOL_1620"/>
<dbReference type="FunFam" id="3.10.300.10:FF:000001">
    <property type="entry name" value="Putative 3-methyladenine DNA glycosylase"/>
    <property type="match status" value="1"/>
</dbReference>
<evidence type="ECO:0000256" key="5">
    <source>
        <dbReference type="HAMAP-Rule" id="MF_00527"/>
    </source>
</evidence>
<dbReference type="OrthoDB" id="9794313at2"/>
<evidence type="ECO:0000313" key="7">
    <source>
        <dbReference type="Proteomes" id="UP000253606"/>
    </source>
</evidence>
<dbReference type="NCBIfam" id="TIGR00567">
    <property type="entry name" value="3mg"/>
    <property type="match status" value="1"/>
</dbReference>
<accession>A0A2Z5FX46</accession>
<evidence type="ECO:0000256" key="2">
    <source>
        <dbReference type="ARBA" id="ARBA00022763"/>
    </source>
</evidence>
<evidence type="ECO:0000256" key="4">
    <source>
        <dbReference type="ARBA" id="ARBA00023204"/>
    </source>
</evidence>
<evidence type="ECO:0000313" key="6">
    <source>
        <dbReference type="EMBL" id="AXC10966.1"/>
    </source>
</evidence>
<dbReference type="NCBIfam" id="NF002003">
    <property type="entry name" value="PRK00802.1-3"/>
    <property type="match status" value="1"/>
</dbReference>
<organism evidence="6 7">
    <name type="scientific">Acidisarcina polymorpha</name>
    <dbReference type="NCBI Taxonomy" id="2211140"/>
    <lineage>
        <taxon>Bacteria</taxon>
        <taxon>Pseudomonadati</taxon>
        <taxon>Acidobacteriota</taxon>
        <taxon>Terriglobia</taxon>
        <taxon>Terriglobales</taxon>
        <taxon>Acidobacteriaceae</taxon>
        <taxon>Acidisarcina</taxon>
    </lineage>
</organism>
<dbReference type="SUPFAM" id="SSF50486">
    <property type="entry name" value="FMT C-terminal domain-like"/>
    <property type="match status" value="1"/>
</dbReference>
<dbReference type="InterPro" id="IPR011034">
    <property type="entry name" value="Formyl_transferase-like_C_sf"/>
</dbReference>
<dbReference type="InterPro" id="IPR036995">
    <property type="entry name" value="MPG_sf"/>
</dbReference>
<protein>
    <recommendedName>
        <fullName evidence="5">Putative 3-methyladenine DNA glycosylase</fullName>
        <ecNumber evidence="5">3.2.2.-</ecNumber>
    </recommendedName>
</protein>